<dbReference type="KEGG" id="pbap:Pla133_10080"/>
<organism evidence="1 2">
    <name type="scientific">Engelhardtia mirabilis</name>
    <dbReference type="NCBI Taxonomy" id="2528011"/>
    <lineage>
        <taxon>Bacteria</taxon>
        <taxon>Pseudomonadati</taxon>
        <taxon>Planctomycetota</taxon>
        <taxon>Planctomycetia</taxon>
        <taxon>Planctomycetia incertae sedis</taxon>
        <taxon>Engelhardtia</taxon>
    </lineage>
</organism>
<gene>
    <name evidence="1" type="ORF">Pla133_10080</name>
</gene>
<accession>A0A518BG28</accession>
<protein>
    <submittedName>
        <fullName evidence="1">Uncharacterized protein</fullName>
    </submittedName>
</protein>
<dbReference type="Proteomes" id="UP000316921">
    <property type="component" value="Chromosome"/>
</dbReference>
<dbReference type="EMBL" id="CP036287">
    <property type="protein sequence ID" value="QDU65942.1"/>
    <property type="molecule type" value="Genomic_DNA"/>
</dbReference>
<dbReference type="RefSeq" id="WP_145063039.1">
    <property type="nucleotide sequence ID" value="NZ_CP036287.1"/>
</dbReference>
<dbReference type="PROSITE" id="PS51257">
    <property type="entry name" value="PROKAR_LIPOPROTEIN"/>
    <property type="match status" value="1"/>
</dbReference>
<name>A0A518BG28_9BACT</name>
<evidence type="ECO:0000313" key="1">
    <source>
        <dbReference type="EMBL" id="QDU65942.1"/>
    </source>
</evidence>
<sequence length="262" mass="28142">MILDANRSLTAAAGAAGLALLSGCSAMGVARDPVTPQRPTFSNDTRTTGFGSFEIEAGAELDPSDRYGLETRVSIGLSESSEFFVGWLPYQNIDARGVDVEGPGDVRLGWKQRLMDETEELPATAIQLSTSLPAGEEEPFISSGFVDFYGAIIADRTFGRLGLTGFYQLGILGTAVPGDNDTEHTFSLGGTWAYDDLWNLGLETAVIYEPEIGENPFLGTAYAQYKLSEFVVVDGGVRLGLNADADDFILFVGMTTNLGRYF</sequence>
<proteinExistence type="predicted"/>
<keyword evidence="2" id="KW-1185">Reference proteome</keyword>
<reference evidence="1 2" key="1">
    <citation type="submission" date="2019-02" db="EMBL/GenBank/DDBJ databases">
        <title>Deep-cultivation of Planctomycetes and their phenomic and genomic characterization uncovers novel biology.</title>
        <authorList>
            <person name="Wiegand S."/>
            <person name="Jogler M."/>
            <person name="Boedeker C."/>
            <person name="Pinto D."/>
            <person name="Vollmers J."/>
            <person name="Rivas-Marin E."/>
            <person name="Kohn T."/>
            <person name="Peeters S.H."/>
            <person name="Heuer A."/>
            <person name="Rast P."/>
            <person name="Oberbeckmann S."/>
            <person name="Bunk B."/>
            <person name="Jeske O."/>
            <person name="Meyerdierks A."/>
            <person name="Storesund J.E."/>
            <person name="Kallscheuer N."/>
            <person name="Luecker S."/>
            <person name="Lage O.M."/>
            <person name="Pohl T."/>
            <person name="Merkel B.J."/>
            <person name="Hornburger P."/>
            <person name="Mueller R.-W."/>
            <person name="Bruemmer F."/>
            <person name="Labrenz M."/>
            <person name="Spormann A.M."/>
            <person name="Op den Camp H."/>
            <person name="Overmann J."/>
            <person name="Amann R."/>
            <person name="Jetten M.S.M."/>
            <person name="Mascher T."/>
            <person name="Medema M.H."/>
            <person name="Devos D.P."/>
            <person name="Kaster A.-K."/>
            <person name="Ovreas L."/>
            <person name="Rohde M."/>
            <person name="Galperin M.Y."/>
            <person name="Jogler C."/>
        </authorList>
    </citation>
    <scope>NUCLEOTIDE SEQUENCE [LARGE SCALE GENOMIC DNA]</scope>
    <source>
        <strain evidence="1 2">Pla133</strain>
    </source>
</reference>
<evidence type="ECO:0000313" key="2">
    <source>
        <dbReference type="Proteomes" id="UP000316921"/>
    </source>
</evidence>
<dbReference type="AlphaFoldDB" id="A0A518BG28"/>